<name>E3QEW7_COLGM</name>
<gene>
    <name evidence="4" type="ORF">GLRG_04567</name>
</gene>
<feature type="domain" description="ORC1/DEAH AAA+ ATPase" evidence="3">
    <location>
        <begin position="48"/>
        <end position="136"/>
    </location>
</feature>
<dbReference type="Pfam" id="PF13401">
    <property type="entry name" value="AAA_22"/>
    <property type="match status" value="1"/>
</dbReference>
<keyword evidence="5" id="KW-1185">Reference proteome</keyword>
<dbReference type="PANTHER" id="PTHR46082">
    <property type="entry name" value="ATP/GTP-BINDING PROTEIN-RELATED"/>
    <property type="match status" value="1"/>
</dbReference>
<proteinExistence type="predicted"/>
<dbReference type="HOGENOM" id="CLU_000288_125_8_1"/>
<dbReference type="InterPro" id="IPR053137">
    <property type="entry name" value="NLR-like"/>
</dbReference>
<dbReference type="PANTHER" id="PTHR46082:SF6">
    <property type="entry name" value="AAA+ ATPASE DOMAIN-CONTAINING PROTEIN-RELATED"/>
    <property type="match status" value="1"/>
</dbReference>
<dbReference type="VEuPathDB" id="FungiDB:GLRG_04567"/>
<feature type="region of interest" description="Disordered" evidence="2">
    <location>
        <begin position="335"/>
        <end position="373"/>
    </location>
</feature>
<dbReference type="Pfam" id="PF13424">
    <property type="entry name" value="TPR_12"/>
    <property type="match status" value="3"/>
</dbReference>
<sequence length="794" mass="89722">MFLGPSATATITPTLFVVPFEQNSDIVDRPDLFTKLDGLLPPVADYQSAALWGLGGSGKTQIALEFAYRRSRETGCSVYWVHADNATTFAQDYEKIASKAGLAGTVQGKGLLRAVREWIEAQPRWLLIIDNADDLSIFGVGKRPATTQATADEMCLDDYIPRAPVGTVLWTSRDQQIVGSLVGARRGVAVGRMTVDEATALFGVTRNDTATVNEKNAVSELLVQLDHLPLAVSQAAAYIRRRPTPVAKYLSRLKEGKKRWRVLKNSEHDRHRRRDIPNSILETWTISMEHIRQEDDMAYRILLTLAYVHNQNIPDSLIREAARRDIVEDLQISKIANSSTESEDEPNDDGGLSSTTSPTTSEGESDDDDDEAVSTAVARLREFSFLSERKDQSVGRTYDMHKLVQDAARYSLSQKARRQEAAQYSKAALLLVSDLFPPRSKETWKESEMWLPHASQTSEWAEACKAGTDEEIANLLVHVSGYLFDRGRWNEMEPVARKVFSLRQRFLGERDPGCIWSRANLALTYHTQGRYAEAEKLKTEVQELRQETLGYTHVETIESMAELALTYHAQGRYGKAEKIQKKVLELRQETLGRTHVETIKSRRDLAITYYAQGRYGELEKLKTEVQELEQQTPGHTHVESLWSMAKLAATYLAQGRHDEAEKTFSKVLVLHQEDFGETHPQTLMAMHGLAITYSIQRKYDEAEKTFSELLVLQQENFGKTYPQTLLVMDDLASTYHDQGRYDKAEKIALEVLVLWQENFGETHPDTVKAKDKLAAIYHSQGRYDEAEKIKTEGL</sequence>
<dbReference type="SUPFAM" id="SSF48452">
    <property type="entry name" value="TPR-like"/>
    <property type="match status" value="3"/>
</dbReference>
<evidence type="ECO:0000259" key="3">
    <source>
        <dbReference type="Pfam" id="PF13401"/>
    </source>
</evidence>
<feature type="compositionally biased region" description="Low complexity" evidence="2">
    <location>
        <begin position="349"/>
        <end position="362"/>
    </location>
</feature>
<feature type="repeat" description="TPR" evidence="1">
    <location>
        <begin position="641"/>
        <end position="674"/>
    </location>
</feature>
<dbReference type="SMART" id="SM00028">
    <property type="entry name" value="TPR"/>
    <property type="match status" value="5"/>
</dbReference>
<dbReference type="STRING" id="645133.E3QEW7"/>
<keyword evidence="1" id="KW-0802">TPR repeat</keyword>
<accession>E3QEW7</accession>
<dbReference type="RefSeq" id="XP_008093443.1">
    <property type="nucleotide sequence ID" value="XM_008095252.1"/>
</dbReference>
<dbReference type="SUPFAM" id="SSF52540">
    <property type="entry name" value="P-loop containing nucleoside triphosphate hydrolases"/>
    <property type="match status" value="1"/>
</dbReference>
<dbReference type="PROSITE" id="PS50005">
    <property type="entry name" value="TPR"/>
    <property type="match status" value="1"/>
</dbReference>
<dbReference type="Gene3D" id="1.25.40.10">
    <property type="entry name" value="Tetratricopeptide repeat domain"/>
    <property type="match status" value="2"/>
</dbReference>
<dbReference type="OrthoDB" id="4851360at2759"/>
<evidence type="ECO:0000313" key="4">
    <source>
        <dbReference type="EMBL" id="EFQ29423.1"/>
    </source>
</evidence>
<protein>
    <submittedName>
        <fullName evidence="4">Kinesin light chain</fullName>
    </submittedName>
</protein>
<evidence type="ECO:0000256" key="1">
    <source>
        <dbReference type="PROSITE-ProRule" id="PRU00339"/>
    </source>
</evidence>
<dbReference type="InterPro" id="IPR011990">
    <property type="entry name" value="TPR-like_helical_dom_sf"/>
</dbReference>
<evidence type="ECO:0000313" key="5">
    <source>
        <dbReference type="Proteomes" id="UP000008782"/>
    </source>
</evidence>
<dbReference type="GO" id="GO:0016887">
    <property type="term" value="F:ATP hydrolysis activity"/>
    <property type="evidence" value="ECO:0007669"/>
    <property type="project" value="InterPro"/>
</dbReference>
<dbReference type="eggNOG" id="KOG1840">
    <property type="taxonomic scope" value="Eukaryota"/>
</dbReference>
<dbReference type="Gene3D" id="3.40.50.300">
    <property type="entry name" value="P-loop containing nucleotide triphosphate hydrolases"/>
    <property type="match status" value="1"/>
</dbReference>
<evidence type="ECO:0000256" key="2">
    <source>
        <dbReference type="SAM" id="MobiDB-lite"/>
    </source>
</evidence>
<organism evidence="5">
    <name type="scientific">Colletotrichum graminicola (strain M1.001 / M2 / FGSC 10212)</name>
    <name type="common">Maize anthracnose fungus</name>
    <name type="synonym">Glomerella graminicola</name>
    <dbReference type="NCBI Taxonomy" id="645133"/>
    <lineage>
        <taxon>Eukaryota</taxon>
        <taxon>Fungi</taxon>
        <taxon>Dikarya</taxon>
        <taxon>Ascomycota</taxon>
        <taxon>Pezizomycotina</taxon>
        <taxon>Sordariomycetes</taxon>
        <taxon>Hypocreomycetidae</taxon>
        <taxon>Glomerellales</taxon>
        <taxon>Glomerellaceae</taxon>
        <taxon>Colletotrichum</taxon>
        <taxon>Colletotrichum graminicola species complex</taxon>
    </lineage>
</organism>
<reference evidence="5" key="1">
    <citation type="journal article" date="2012" name="Nat. Genet.">
        <title>Lifestyle transitions in plant pathogenic Colletotrichum fungi deciphered by genome and transcriptome analyses.</title>
        <authorList>
            <person name="O'Connell R.J."/>
            <person name="Thon M.R."/>
            <person name="Hacquard S."/>
            <person name="Amyotte S.G."/>
            <person name="Kleemann J."/>
            <person name="Torres M.F."/>
            <person name="Damm U."/>
            <person name="Buiate E.A."/>
            <person name="Epstein L."/>
            <person name="Alkan N."/>
            <person name="Altmueller J."/>
            <person name="Alvarado-Balderrama L."/>
            <person name="Bauser C.A."/>
            <person name="Becker C."/>
            <person name="Birren B.W."/>
            <person name="Chen Z."/>
            <person name="Choi J."/>
            <person name="Crouch J.A."/>
            <person name="Duvick J.P."/>
            <person name="Farman M.A."/>
            <person name="Gan P."/>
            <person name="Heiman D."/>
            <person name="Henrissat B."/>
            <person name="Howard R.J."/>
            <person name="Kabbage M."/>
            <person name="Koch C."/>
            <person name="Kracher B."/>
            <person name="Kubo Y."/>
            <person name="Law A.D."/>
            <person name="Lebrun M.-H."/>
            <person name="Lee Y.-H."/>
            <person name="Miyara I."/>
            <person name="Moore N."/>
            <person name="Neumann U."/>
            <person name="Nordstroem K."/>
            <person name="Panaccione D.G."/>
            <person name="Panstruga R."/>
            <person name="Place M."/>
            <person name="Proctor R.H."/>
            <person name="Prusky D."/>
            <person name="Rech G."/>
            <person name="Reinhardt R."/>
            <person name="Rollins J.A."/>
            <person name="Rounsley S."/>
            <person name="Schardl C.L."/>
            <person name="Schwartz D.C."/>
            <person name="Shenoy N."/>
            <person name="Shirasu K."/>
            <person name="Sikhakolli U.R."/>
            <person name="Stueber K."/>
            <person name="Sukno S.A."/>
            <person name="Sweigard J.A."/>
            <person name="Takano Y."/>
            <person name="Takahara H."/>
            <person name="Trail F."/>
            <person name="van der Does H.C."/>
            <person name="Voll L.M."/>
            <person name="Will I."/>
            <person name="Young S."/>
            <person name="Zeng Q."/>
            <person name="Zhang J."/>
            <person name="Zhou S."/>
            <person name="Dickman M.B."/>
            <person name="Schulze-Lefert P."/>
            <person name="Ver Loren van Themaat E."/>
            <person name="Ma L.-J."/>
            <person name="Vaillancourt L.J."/>
        </authorList>
    </citation>
    <scope>NUCLEOTIDE SEQUENCE [LARGE SCALE GENOMIC DNA]</scope>
    <source>
        <strain evidence="5">M1.001 / M2 / FGSC 10212</strain>
    </source>
</reference>
<dbReference type="EMBL" id="GG697344">
    <property type="protein sequence ID" value="EFQ29423.1"/>
    <property type="molecule type" value="Genomic_DNA"/>
</dbReference>
<dbReference type="InterPro" id="IPR049945">
    <property type="entry name" value="AAA_22"/>
</dbReference>
<dbReference type="Proteomes" id="UP000008782">
    <property type="component" value="Unassembled WGS sequence"/>
</dbReference>
<dbReference type="InterPro" id="IPR027417">
    <property type="entry name" value="P-loop_NTPase"/>
</dbReference>
<feature type="compositionally biased region" description="Acidic residues" evidence="2">
    <location>
        <begin position="363"/>
        <end position="372"/>
    </location>
</feature>
<dbReference type="InterPro" id="IPR019734">
    <property type="entry name" value="TPR_rpt"/>
</dbReference>
<dbReference type="GeneID" id="24409932"/>
<dbReference type="NCBIfam" id="NF040586">
    <property type="entry name" value="FxSxx_TPR"/>
    <property type="match status" value="1"/>
</dbReference>
<dbReference type="AlphaFoldDB" id="E3QEW7"/>